<dbReference type="CDD" id="cd00118">
    <property type="entry name" value="LysM"/>
    <property type="match status" value="1"/>
</dbReference>
<dbReference type="AlphaFoldDB" id="A0A369TFW1"/>
<feature type="region of interest" description="Disordered" evidence="1">
    <location>
        <begin position="177"/>
        <end position="198"/>
    </location>
</feature>
<keyword evidence="4" id="KW-1185">Reference proteome</keyword>
<accession>A0A369TFW1</accession>
<dbReference type="SMART" id="SM00257">
    <property type="entry name" value="LysM"/>
    <property type="match status" value="1"/>
</dbReference>
<dbReference type="Pfam" id="PF01476">
    <property type="entry name" value="LysM"/>
    <property type="match status" value="1"/>
</dbReference>
<dbReference type="EMBL" id="QPMK01000028">
    <property type="protein sequence ID" value="RDD64140.1"/>
    <property type="molecule type" value="Genomic_DNA"/>
</dbReference>
<evidence type="ECO:0000259" key="2">
    <source>
        <dbReference type="PROSITE" id="PS51782"/>
    </source>
</evidence>
<protein>
    <submittedName>
        <fullName evidence="3">LysM domain-containing protein</fullName>
    </submittedName>
</protein>
<feature type="region of interest" description="Disordered" evidence="1">
    <location>
        <begin position="45"/>
        <end position="64"/>
    </location>
</feature>
<gene>
    <name evidence="3" type="ORF">DU478_21660</name>
</gene>
<dbReference type="InterPro" id="IPR018392">
    <property type="entry name" value="LysM"/>
</dbReference>
<dbReference type="RefSeq" id="WP_114512941.1">
    <property type="nucleotide sequence ID" value="NZ_QPMK01000028.1"/>
</dbReference>
<evidence type="ECO:0000313" key="3">
    <source>
        <dbReference type="EMBL" id="RDD64140.1"/>
    </source>
</evidence>
<dbReference type="OrthoDB" id="370541at2"/>
<reference evidence="3 4" key="1">
    <citation type="submission" date="2018-07" db="EMBL/GenBank/DDBJ databases">
        <title>Thalassococcus profundi sp. nov., a marine bacterium isolated from deep seawater of Okinawa Trough.</title>
        <authorList>
            <person name="Yu M."/>
        </authorList>
    </citation>
    <scope>NUCLEOTIDE SEQUENCE [LARGE SCALE GENOMIC DNA]</scope>
    <source>
        <strain evidence="3 4">WRAS1</strain>
    </source>
</reference>
<comment type="caution">
    <text evidence="3">The sequence shown here is derived from an EMBL/GenBank/DDBJ whole genome shotgun (WGS) entry which is preliminary data.</text>
</comment>
<dbReference type="PROSITE" id="PS51782">
    <property type="entry name" value="LYSM"/>
    <property type="match status" value="1"/>
</dbReference>
<dbReference type="InterPro" id="IPR036779">
    <property type="entry name" value="LysM_dom_sf"/>
</dbReference>
<organism evidence="3 4">
    <name type="scientific">Thalassococcus profundi</name>
    <dbReference type="NCBI Taxonomy" id="2282382"/>
    <lineage>
        <taxon>Bacteria</taxon>
        <taxon>Pseudomonadati</taxon>
        <taxon>Pseudomonadota</taxon>
        <taxon>Alphaproteobacteria</taxon>
        <taxon>Rhodobacterales</taxon>
        <taxon>Roseobacteraceae</taxon>
        <taxon>Thalassococcus</taxon>
    </lineage>
</organism>
<dbReference type="Proteomes" id="UP000253977">
    <property type="component" value="Unassembled WGS sequence"/>
</dbReference>
<evidence type="ECO:0000256" key="1">
    <source>
        <dbReference type="SAM" id="MobiDB-lite"/>
    </source>
</evidence>
<proteinExistence type="predicted"/>
<name>A0A369TFW1_9RHOB</name>
<dbReference type="Gene3D" id="3.10.350.10">
    <property type="entry name" value="LysM domain"/>
    <property type="match status" value="1"/>
</dbReference>
<evidence type="ECO:0000313" key="4">
    <source>
        <dbReference type="Proteomes" id="UP000253977"/>
    </source>
</evidence>
<sequence length="198" mass="20533">MIRTVLFALGFIAVTVGLIYFQPGGPDRADVSSPDVTRSDAALTDLSPALETPQTSPVPEPAAPEQISLATEPEPEPMVAVTRPAPPPMAGASDDLRRLTWDTMRHLNAATGRGAAPGAPGSLLHAIVQRSLTPSGHAPASDVMPSVYTVRPGDSLATIAEQVYGDVNMTGPLFAANQNSLAGPSDLKVGQELALPRP</sequence>
<feature type="domain" description="LysM" evidence="2">
    <location>
        <begin position="146"/>
        <end position="195"/>
    </location>
</feature>